<accession>A0A4D7B604</accession>
<evidence type="ECO:0000259" key="7">
    <source>
        <dbReference type="Pfam" id="PF13505"/>
    </source>
</evidence>
<evidence type="ECO:0000256" key="3">
    <source>
        <dbReference type="ARBA" id="ARBA00023136"/>
    </source>
</evidence>
<feature type="domain" description="Outer membrane protein beta-barrel" evidence="7">
    <location>
        <begin position="12"/>
        <end position="230"/>
    </location>
</feature>
<dbReference type="Proteomes" id="UP000298781">
    <property type="component" value="Chromosome"/>
</dbReference>
<dbReference type="InterPro" id="IPR027385">
    <property type="entry name" value="Beta-barrel_OMP"/>
</dbReference>
<evidence type="ECO:0000256" key="1">
    <source>
        <dbReference type="ARBA" id="ARBA00004442"/>
    </source>
</evidence>
<sequence length="241" mass="25221">MKKILLAAVAVGALSTGAFAADLGGARGPIAAVVVAPVFNWTGFYLGGQVGYGWGSASQPYGVPSTATTFPLIQDAARQSGIVGGLHAGYLYQFNQFVIGLEGDIEASGINGNDRGSGGHINGLKHRWNASVRARAGFAIDRALVYATGGVAFLGANATNLSFVPAESIGTSFTGWTLGAGVEYAFTPNLSARIEYRYTDYGKSTARFIGYAERINPQIHTVRLGLSYHFTTGPSAVVARY</sequence>
<comment type="subcellular location">
    <subcellularLocation>
        <location evidence="1">Cell outer membrane</location>
    </subcellularLocation>
</comment>
<dbReference type="InterPro" id="IPR011250">
    <property type="entry name" value="OMP/PagP_B-barrel"/>
</dbReference>
<dbReference type="NCBIfam" id="TIGR01414">
    <property type="entry name" value="autotrans_barl"/>
    <property type="match status" value="1"/>
</dbReference>
<dbReference type="InterPro" id="IPR051692">
    <property type="entry name" value="OMP-like"/>
</dbReference>
<dbReference type="SUPFAM" id="SSF56925">
    <property type="entry name" value="OMPA-like"/>
    <property type="match status" value="1"/>
</dbReference>
<gene>
    <name evidence="8" type="ORF">E8M01_13555</name>
</gene>
<dbReference type="OrthoDB" id="268975at2"/>
<feature type="signal peptide" evidence="6">
    <location>
        <begin position="1"/>
        <end position="20"/>
    </location>
</feature>
<evidence type="ECO:0000256" key="5">
    <source>
        <dbReference type="ARBA" id="ARBA00038306"/>
    </source>
</evidence>
<keyword evidence="3" id="KW-0472">Membrane</keyword>
<name>A0A4D7B604_9HYPH</name>
<keyword evidence="9" id="KW-1185">Reference proteome</keyword>
<reference evidence="8 9" key="1">
    <citation type="submission" date="2019-04" db="EMBL/GenBank/DDBJ databases">
        <title>Phreatobacter aquaticus sp. nov.</title>
        <authorList>
            <person name="Choi A."/>
        </authorList>
    </citation>
    <scope>NUCLEOTIDE SEQUENCE [LARGE SCALE GENOMIC DNA]</scope>
    <source>
        <strain evidence="8 9">KCTC 52518</strain>
    </source>
</reference>
<dbReference type="PANTHER" id="PTHR34001">
    <property type="entry name" value="BLL7405 PROTEIN"/>
    <property type="match status" value="1"/>
</dbReference>
<dbReference type="KEGG" id="pstg:E8M01_13555"/>
<dbReference type="RefSeq" id="WP_136960595.1">
    <property type="nucleotide sequence ID" value="NZ_CP039690.1"/>
</dbReference>
<evidence type="ECO:0000256" key="4">
    <source>
        <dbReference type="ARBA" id="ARBA00023237"/>
    </source>
</evidence>
<dbReference type="AlphaFoldDB" id="A0A4D7B604"/>
<feature type="chain" id="PRO_5020874246" evidence="6">
    <location>
        <begin position="21"/>
        <end position="241"/>
    </location>
</feature>
<dbReference type="PANTHER" id="PTHR34001:SF3">
    <property type="entry name" value="BLL7405 PROTEIN"/>
    <property type="match status" value="1"/>
</dbReference>
<comment type="similarity">
    <text evidence="5">Belongs to the Omp25/RopB family.</text>
</comment>
<evidence type="ECO:0000313" key="8">
    <source>
        <dbReference type="EMBL" id="QCI65146.1"/>
    </source>
</evidence>
<protein>
    <submittedName>
        <fullName evidence="8">Porin family protein</fullName>
    </submittedName>
</protein>
<dbReference type="Gene3D" id="2.40.160.20">
    <property type="match status" value="1"/>
</dbReference>
<organism evidence="8 9">
    <name type="scientific">Phreatobacter stygius</name>
    <dbReference type="NCBI Taxonomy" id="1940610"/>
    <lineage>
        <taxon>Bacteria</taxon>
        <taxon>Pseudomonadati</taxon>
        <taxon>Pseudomonadota</taxon>
        <taxon>Alphaproteobacteria</taxon>
        <taxon>Hyphomicrobiales</taxon>
        <taxon>Phreatobacteraceae</taxon>
        <taxon>Phreatobacter</taxon>
    </lineage>
</organism>
<evidence type="ECO:0000313" key="9">
    <source>
        <dbReference type="Proteomes" id="UP000298781"/>
    </source>
</evidence>
<dbReference type="InterPro" id="IPR006315">
    <property type="entry name" value="OM_autotransptr_brl_dom"/>
</dbReference>
<dbReference type="GO" id="GO:0009279">
    <property type="term" value="C:cell outer membrane"/>
    <property type="evidence" value="ECO:0007669"/>
    <property type="project" value="UniProtKB-SubCell"/>
</dbReference>
<dbReference type="EMBL" id="CP039690">
    <property type="protein sequence ID" value="QCI65146.1"/>
    <property type="molecule type" value="Genomic_DNA"/>
</dbReference>
<keyword evidence="2 6" id="KW-0732">Signal</keyword>
<proteinExistence type="inferred from homology"/>
<evidence type="ECO:0000256" key="2">
    <source>
        <dbReference type="ARBA" id="ARBA00022729"/>
    </source>
</evidence>
<keyword evidence="4" id="KW-0998">Cell outer membrane</keyword>
<dbReference type="Pfam" id="PF13505">
    <property type="entry name" value="OMP_b-brl"/>
    <property type="match status" value="1"/>
</dbReference>
<evidence type="ECO:0000256" key="6">
    <source>
        <dbReference type="SAM" id="SignalP"/>
    </source>
</evidence>